<evidence type="ECO:0000259" key="4">
    <source>
        <dbReference type="Pfam" id="PF25876"/>
    </source>
</evidence>
<evidence type="ECO:0000259" key="6">
    <source>
        <dbReference type="Pfam" id="PF25944"/>
    </source>
</evidence>
<dbReference type="Gene3D" id="2.40.30.170">
    <property type="match status" value="1"/>
</dbReference>
<dbReference type="SUPFAM" id="SSF111369">
    <property type="entry name" value="HlyD-like secretion proteins"/>
    <property type="match status" value="1"/>
</dbReference>
<keyword evidence="9" id="KW-1185">Reference proteome</keyword>
<dbReference type="NCBIfam" id="TIGR01730">
    <property type="entry name" value="RND_mfp"/>
    <property type="match status" value="1"/>
</dbReference>
<evidence type="ECO:0000259" key="5">
    <source>
        <dbReference type="Pfam" id="PF25917"/>
    </source>
</evidence>
<dbReference type="InterPro" id="IPR058626">
    <property type="entry name" value="MdtA-like_b-barrel"/>
</dbReference>
<comment type="subcellular location">
    <subcellularLocation>
        <location evidence="1">Cell envelope</location>
    </subcellularLocation>
</comment>
<dbReference type="STRING" id="688867.SAMN05660236_0311"/>
<dbReference type="Pfam" id="PF25967">
    <property type="entry name" value="RND-MFP_C"/>
    <property type="match status" value="1"/>
</dbReference>
<dbReference type="PANTHER" id="PTHR30158">
    <property type="entry name" value="ACRA/E-RELATED COMPONENT OF DRUG EFFLUX TRANSPORTER"/>
    <property type="match status" value="1"/>
</dbReference>
<feature type="domain" description="Multidrug resistance protein MdtA-like alpha-helical hairpin" evidence="4">
    <location>
        <begin position="112"/>
        <end position="180"/>
    </location>
</feature>
<accession>A0A1T5IRB6</accession>
<evidence type="ECO:0000256" key="3">
    <source>
        <dbReference type="SAM" id="Coils"/>
    </source>
</evidence>
<dbReference type="InterPro" id="IPR058627">
    <property type="entry name" value="MdtA-like_C"/>
</dbReference>
<dbReference type="EMBL" id="FUZU01000001">
    <property type="protein sequence ID" value="SKC41691.1"/>
    <property type="molecule type" value="Genomic_DNA"/>
</dbReference>
<dbReference type="Gene3D" id="1.10.287.470">
    <property type="entry name" value="Helix hairpin bin"/>
    <property type="match status" value="1"/>
</dbReference>
<dbReference type="InterPro" id="IPR058625">
    <property type="entry name" value="MdtA-like_BSH"/>
</dbReference>
<dbReference type="Gene3D" id="2.40.420.20">
    <property type="match status" value="1"/>
</dbReference>
<dbReference type="InterPro" id="IPR058624">
    <property type="entry name" value="MdtA-like_HH"/>
</dbReference>
<dbReference type="Pfam" id="PF25876">
    <property type="entry name" value="HH_MFP_RND"/>
    <property type="match status" value="1"/>
</dbReference>
<sequence length="394" mass="42660">MKRSSHNYVTKTVTVLGSIGLLIILNSCTTSSGNAGGGMQPPLPSLPVISVSNLAATTYREFPATVEGKVNVEIRPQVDGYLEHIYVDEGAYVRVGQPLFRINDQPYREQNSNASAALLASQANLEKAQLEVDRLTPLVKNNVVSDIQLKSAEASLQSAKANVAQAKAQAGNAQISLGYTLVKAPVSGYIGRIPHKIGSLVGRGEAQPLTVLSDVNEVYAYFSMSEIDFLQFKERIPGNTLEEKIKNLPPVELTLADDSFYSEKGKVETVEGQFDKTTGAISFRAVFPNNKGLLRSGNTGRVRIPTVHNEAVVIPQDATFELQDKVLVFVVGDSNKVVSRPIVVEGQTSNYYFVKNGLKTGEKIVYTGLSRLRDGAVIDPQPLSLDSLLKAKPL</sequence>
<feature type="domain" description="Multidrug resistance protein MdtA-like C-terminal permuted SH3" evidence="7">
    <location>
        <begin position="311"/>
        <end position="370"/>
    </location>
</feature>
<dbReference type="RefSeq" id="WP_079684950.1">
    <property type="nucleotide sequence ID" value="NZ_FUZU01000001.1"/>
</dbReference>
<dbReference type="GO" id="GO:0005886">
    <property type="term" value="C:plasma membrane"/>
    <property type="evidence" value="ECO:0007669"/>
    <property type="project" value="TreeGrafter"/>
</dbReference>
<dbReference type="AlphaFoldDB" id="A0A1T5IRB6"/>
<dbReference type="GO" id="GO:0022857">
    <property type="term" value="F:transmembrane transporter activity"/>
    <property type="evidence" value="ECO:0007669"/>
    <property type="project" value="InterPro"/>
</dbReference>
<feature type="domain" description="Multidrug resistance protein MdtA-like barrel-sandwich hybrid" evidence="5">
    <location>
        <begin position="72"/>
        <end position="211"/>
    </location>
</feature>
<protein>
    <submittedName>
        <fullName evidence="8">Membrane fusion protein, multidrug efflux system</fullName>
    </submittedName>
</protein>
<dbReference type="InterPro" id="IPR006143">
    <property type="entry name" value="RND_pump_MFP"/>
</dbReference>
<dbReference type="GO" id="GO:0030313">
    <property type="term" value="C:cell envelope"/>
    <property type="evidence" value="ECO:0007669"/>
    <property type="project" value="UniProtKB-SubCell"/>
</dbReference>
<dbReference type="PANTHER" id="PTHR30158:SF23">
    <property type="entry name" value="MULTIDRUG RESISTANCE PROTEIN MEXA"/>
    <property type="match status" value="1"/>
</dbReference>
<evidence type="ECO:0000313" key="9">
    <source>
        <dbReference type="Proteomes" id="UP000190961"/>
    </source>
</evidence>
<evidence type="ECO:0000256" key="2">
    <source>
        <dbReference type="ARBA" id="ARBA00009477"/>
    </source>
</evidence>
<dbReference type="Pfam" id="PF25917">
    <property type="entry name" value="BSH_RND"/>
    <property type="match status" value="1"/>
</dbReference>
<feature type="domain" description="Multidrug resistance protein MdtA-like beta-barrel" evidence="6">
    <location>
        <begin position="218"/>
        <end position="304"/>
    </location>
</feature>
<comment type="similarity">
    <text evidence="2">Belongs to the membrane fusion protein (MFP) (TC 8.A.1) family.</text>
</comment>
<keyword evidence="3" id="KW-0175">Coiled coil</keyword>
<reference evidence="8 9" key="1">
    <citation type="submission" date="2017-02" db="EMBL/GenBank/DDBJ databases">
        <authorList>
            <person name="Peterson S.W."/>
        </authorList>
    </citation>
    <scope>NUCLEOTIDE SEQUENCE [LARGE SCALE GENOMIC DNA]</scope>
    <source>
        <strain evidence="8 9">DSM 25262</strain>
    </source>
</reference>
<dbReference type="Proteomes" id="UP000190961">
    <property type="component" value="Unassembled WGS sequence"/>
</dbReference>
<name>A0A1T5IRB6_9BACT</name>
<dbReference type="Gene3D" id="2.40.50.100">
    <property type="match status" value="1"/>
</dbReference>
<proteinExistence type="inferred from homology"/>
<organism evidence="8 9">
    <name type="scientific">Ohtaekwangia koreensis</name>
    <dbReference type="NCBI Taxonomy" id="688867"/>
    <lineage>
        <taxon>Bacteria</taxon>
        <taxon>Pseudomonadati</taxon>
        <taxon>Bacteroidota</taxon>
        <taxon>Cytophagia</taxon>
        <taxon>Cytophagales</taxon>
        <taxon>Fulvivirgaceae</taxon>
        <taxon>Ohtaekwangia</taxon>
    </lineage>
</organism>
<dbReference type="GO" id="GO:0046677">
    <property type="term" value="P:response to antibiotic"/>
    <property type="evidence" value="ECO:0007669"/>
    <property type="project" value="TreeGrafter"/>
</dbReference>
<dbReference type="Pfam" id="PF25944">
    <property type="entry name" value="Beta-barrel_RND"/>
    <property type="match status" value="1"/>
</dbReference>
<evidence type="ECO:0000256" key="1">
    <source>
        <dbReference type="ARBA" id="ARBA00004196"/>
    </source>
</evidence>
<evidence type="ECO:0000313" key="8">
    <source>
        <dbReference type="EMBL" id="SKC41691.1"/>
    </source>
</evidence>
<gene>
    <name evidence="8" type="ORF">SAMN05660236_0311</name>
</gene>
<feature type="coiled-coil region" evidence="3">
    <location>
        <begin position="149"/>
        <end position="176"/>
    </location>
</feature>
<evidence type="ECO:0000259" key="7">
    <source>
        <dbReference type="Pfam" id="PF25967"/>
    </source>
</evidence>